<sequence>MSAPPTIIPRDIAQASRDCRQSFTQCLSISGLMREEWAENRLADFNLWAAGVGASAHPLASLDRRLMSQPETYEIVLGLLTMLRVMVDRCVESCPPAPSPSCPPEKLTRIGTHDHSESRVASSSVISSSSEQPSSESPISLTHAMANVDALLDQLISVGFAIRKFGTSARLQKADQSFAPEDYGDLRQHLSLKLLVEQVKRQQKNLVTGEVKDANLRRFIQTLIIVDDTLDEQQRGSIDWEGLNLPLLTAQLSSEQQHLINANLRRRHRFVSARKHGEKLAQGVELYPVEEDPAQPHRPDRPKNTRRADVTGSRPRDPRSMSATSASAGAVPQGALQALPQGPAATVVSTTTQKLALDYPQPPRVVASKGAKGFTCPCCLQTLPIDLAERNQWRKHISEDLAPYTCPFLLCPSPLMLYKTKDAWKSHLFEDHFTAEYWDCIACNKSGKPLCRFDTLEQFDLHTSTEHGDVITSPQLATLRRLSHHKSPPILEACPLCYFRPADVDGKAGANDLLDHISDHIHNFSLESLPWAQDGSRAIRDSPEVDAWLQEIAEVITTDDGEEIHIPTPHDNHVGWLETLRASAETNAEFEEIFDRNGYFNEAGSQKTSNAQLDSDASIAESNTTSADWEGEQEPSGSSHEPGSSLELDEEEVGRLRPRLARLVAWVARDKNFRHISHDIIYVVEEEKSNMLLSTVRRQPDASTFVFTRESERAEEISVFLSAHGHPARTFSGSRHPAVESHRLVVVSDGSDGNAPLLSQAECVISYDCPTSIRQYIYRAGQVDPTSNMKLATTFFNDYDSQIASELVRILEQAGQRIPAFLEAASRSFFVAGRVISVIHHSSMGALSIPSGPYGAIQSSPRRMIIVQPRQGYSVCVPISSHDERGIGNKKLTQTEQQAHAIVYTEGSEVPTPVDGEPKFEKQPIAVRLQGGQTLSKFSRIHFGKYHTVEHNIKVMDVGRVSDESMPDFEAYCRQELLRPEPNVQVDET</sequence>
<reference evidence="3 4" key="1">
    <citation type="submission" date="2015-01" db="EMBL/GenBank/DDBJ databases">
        <title>The Genome Sequence of Exophiala spinifera CBS89968.</title>
        <authorList>
            <consortium name="The Broad Institute Genomics Platform"/>
            <person name="Cuomo C."/>
            <person name="de Hoog S."/>
            <person name="Gorbushina A."/>
            <person name="Stielow B."/>
            <person name="Teixiera M."/>
            <person name="Abouelleil A."/>
            <person name="Chapman S.B."/>
            <person name="Priest M."/>
            <person name="Young S.K."/>
            <person name="Wortman J."/>
            <person name="Nusbaum C."/>
            <person name="Birren B."/>
        </authorList>
    </citation>
    <scope>NUCLEOTIDE SEQUENCE [LARGE SCALE GENOMIC DNA]</scope>
    <source>
        <strain evidence="3 4">CBS 89968</strain>
    </source>
</reference>
<accession>A0A0D1Y9D5</accession>
<feature type="compositionally biased region" description="Basic and acidic residues" evidence="1">
    <location>
        <begin position="106"/>
        <end position="118"/>
    </location>
</feature>
<feature type="compositionally biased region" description="Low complexity" evidence="1">
    <location>
        <begin position="634"/>
        <end position="646"/>
    </location>
</feature>
<gene>
    <name evidence="3" type="ORF">PV08_10897</name>
</gene>
<feature type="region of interest" description="Disordered" evidence="1">
    <location>
        <begin position="282"/>
        <end position="331"/>
    </location>
</feature>
<evidence type="ECO:0000313" key="3">
    <source>
        <dbReference type="EMBL" id="KIW11596.1"/>
    </source>
</evidence>
<organism evidence="3 4">
    <name type="scientific">Exophiala spinifera</name>
    <dbReference type="NCBI Taxonomy" id="91928"/>
    <lineage>
        <taxon>Eukaryota</taxon>
        <taxon>Fungi</taxon>
        <taxon>Dikarya</taxon>
        <taxon>Ascomycota</taxon>
        <taxon>Pezizomycotina</taxon>
        <taxon>Eurotiomycetes</taxon>
        <taxon>Chaetothyriomycetidae</taxon>
        <taxon>Chaetothyriales</taxon>
        <taxon>Herpotrichiellaceae</taxon>
        <taxon>Exophiala</taxon>
    </lineage>
</organism>
<dbReference type="InterPro" id="IPR027417">
    <property type="entry name" value="P-loop_NTPase"/>
</dbReference>
<dbReference type="Pfam" id="PF20233">
    <property type="entry name" value="DUF6590"/>
    <property type="match status" value="1"/>
</dbReference>
<dbReference type="GeneID" id="27337980"/>
<evidence type="ECO:0000256" key="1">
    <source>
        <dbReference type="SAM" id="MobiDB-lite"/>
    </source>
</evidence>
<protein>
    <recommendedName>
        <fullName evidence="2">DUF6590 domain-containing protein</fullName>
    </recommendedName>
</protein>
<feature type="compositionally biased region" description="Low complexity" evidence="1">
    <location>
        <begin position="119"/>
        <end position="138"/>
    </location>
</feature>
<dbReference type="EMBL" id="KN847499">
    <property type="protein sequence ID" value="KIW11596.1"/>
    <property type="molecule type" value="Genomic_DNA"/>
</dbReference>
<evidence type="ECO:0000313" key="4">
    <source>
        <dbReference type="Proteomes" id="UP000053328"/>
    </source>
</evidence>
<feature type="compositionally biased region" description="Polar residues" evidence="1">
    <location>
        <begin position="607"/>
        <end position="627"/>
    </location>
</feature>
<dbReference type="PANTHER" id="PTHR35391">
    <property type="entry name" value="C2H2-TYPE DOMAIN-CONTAINING PROTEIN-RELATED"/>
    <property type="match status" value="1"/>
</dbReference>
<dbReference type="Proteomes" id="UP000053328">
    <property type="component" value="Unassembled WGS sequence"/>
</dbReference>
<feature type="region of interest" description="Disordered" evidence="1">
    <location>
        <begin position="94"/>
        <end position="138"/>
    </location>
</feature>
<name>A0A0D1Y9D5_9EURO</name>
<dbReference type="HOGENOM" id="CLU_301878_0_0_1"/>
<dbReference type="InterPro" id="IPR046497">
    <property type="entry name" value="DUF6590"/>
</dbReference>
<dbReference type="VEuPathDB" id="FungiDB:PV08_10897"/>
<dbReference type="OrthoDB" id="5365701at2759"/>
<dbReference type="Gene3D" id="3.40.50.300">
    <property type="entry name" value="P-loop containing nucleotide triphosphate hydrolases"/>
    <property type="match status" value="1"/>
</dbReference>
<dbReference type="RefSeq" id="XP_016231812.1">
    <property type="nucleotide sequence ID" value="XM_016385210.1"/>
</dbReference>
<feature type="compositionally biased region" description="Basic and acidic residues" evidence="1">
    <location>
        <begin position="294"/>
        <end position="319"/>
    </location>
</feature>
<proteinExistence type="predicted"/>
<dbReference type="STRING" id="91928.A0A0D1Y9D5"/>
<dbReference type="AlphaFoldDB" id="A0A0D1Y9D5"/>
<feature type="region of interest" description="Disordered" evidence="1">
    <location>
        <begin position="607"/>
        <end position="651"/>
    </location>
</feature>
<evidence type="ECO:0000259" key="2">
    <source>
        <dbReference type="Pfam" id="PF20233"/>
    </source>
</evidence>
<feature type="domain" description="DUF6590" evidence="2">
    <location>
        <begin position="827"/>
        <end position="970"/>
    </location>
</feature>
<keyword evidence="4" id="KW-1185">Reference proteome</keyword>
<dbReference type="SUPFAM" id="SSF52540">
    <property type="entry name" value="P-loop containing nucleoside triphosphate hydrolases"/>
    <property type="match status" value="1"/>
</dbReference>
<dbReference type="PANTHER" id="PTHR35391:SF5">
    <property type="entry name" value="DUF6590 DOMAIN-CONTAINING PROTEIN"/>
    <property type="match status" value="1"/>
</dbReference>